<comment type="similarity">
    <text evidence="1">Belongs to the class-II fumarase/aspartase family. Fumarase subfamily.</text>
</comment>
<proteinExistence type="inferred from homology"/>
<evidence type="ECO:0000259" key="7">
    <source>
        <dbReference type="Pfam" id="PF10415"/>
    </source>
</evidence>
<dbReference type="Gene3D" id="1.10.275.10">
    <property type="entry name" value="Fumarase/aspartase (N-terminal domain)"/>
    <property type="match status" value="1"/>
</dbReference>
<dbReference type="Pfam" id="PF00206">
    <property type="entry name" value="Lyase_1"/>
    <property type="match status" value="1"/>
</dbReference>
<dbReference type="InterPro" id="IPR024083">
    <property type="entry name" value="Fumarase/histidase_N"/>
</dbReference>
<dbReference type="FunFam" id="1.10.275.10:FF:000001">
    <property type="entry name" value="Fumarate hydratase, mitochondrial"/>
    <property type="match status" value="1"/>
</dbReference>
<dbReference type="InterPro" id="IPR000362">
    <property type="entry name" value="Fumarate_lyase_fam"/>
</dbReference>
<protein>
    <recommendedName>
        <fullName evidence="2">fumarate hydratase</fullName>
        <ecNumber evidence="2">4.2.1.2</ecNumber>
    </recommendedName>
</protein>
<dbReference type="GO" id="GO:0006106">
    <property type="term" value="P:fumarate metabolic process"/>
    <property type="evidence" value="ECO:0007669"/>
    <property type="project" value="InterPro"/>
</dbReference>
<dbReference type="Pfam" id="PF10415">
    <property type="entry name" value="FumaraseC_C"/>
    <property type="match status" value="1"/>
</dbReference>
<dbReference type="EC" id="4.2.1.2" evidence="2"/>
<dbReference type="InterPro" id="IPR022761">
    <property type="entry name" value="Fumarate_lyase_N"/>
</dbReference>
<dbReference type="InterPro" id="IPR008948">
    <property type="entry name" value="L-Aspartase-like"/>
</dbReference>
<evidence type="ECO:0000256" key="1">
    <source>
        <dbReference type="ARBA" id="ARBA00009084"/>
    </source>
</evidence>
<keyword evidence="4" id="KW-0816">Tricarboxylic acid cycle</keyword>
<dbReference type="PRINTS" id="PR00145">
    <property type="entry name" value="ARGSUCLYASE"/>
</dbReference>
<dbReference type="InterPro" id="IPR005677">
    <property type="entry name" value="Fum_hydII"/>
</dbReference>
<dbReference type="GO" id="GO:0004333">
    <property type="term" value="F:fumarate hydratase activity"/>
    <property type="evidence" value="ECO:0007669"/>
    <property type="project" value="UniProtKB-EC"/>
</dbReference>
<keyword evidence="5" id="KW-0456">Lyase</keyword>
<keyword evidence="3" id="KW-0963">Cytoplasm</keyword>
<dbReference type="Gene3D" id="1.10.40.30">
    <property type="entry name" value="Fumarase/aspartase (C-terminal domain)"/>
    <property type="match status" value="1"/>
</dbReference>
<feature type="domain" description="Fumarate lyase N-terminal" evidence="6">
    <location>
        <begin position="13"/>
        <end position="337"/>
    </location>
</feature>
<dbReference type="AlphaFoldDB" id="A0AB38YBT9"/>
<dbReference type="RefSeq" id="WP_304994144.1">
    <property type="nucleotide sequence ID" value="NZ_CP101717.1"/>
</dbReference>
<gene>
    <name evidence="8" type="ORF">NFC81_08960</name>
</gene>
<dbReference type="FunFam" id="1.20.200.10:FF:000001">
    <property type="entry name" value="Fumarate hydratase, mitochondrial"/>
    <property type="match status" value="1"/>
</dbReference>
<dbReference type="InterPro" id="IPR018951">
    <property type="entry name" value="Fumarase_C_C"/>
</dbReference>
<evidence type="ECO:0000313" key="8">
    <source>
        <dbReference type="EMBL" id="WLD56859.1"/>
    </source>
</evidence>
<dbReference type="InterPro" id="IPR020557">
    <property type="entry name" value="Fumarate_lyase_CS"/>
</dbReference>
<feature type="domain" description="Fumarase C C-terminal" evidence="7">
    <location>
        <begin position="403"/>
        <end position="455"/>
    </location>
</feature>
<dbReference type="Gene3D" id="1.20.200.10">
    <property type="entry name" value="Fumarase/aspartase (Central domain)"/>
    <property type="match status" value="1"/>
</dbReference>
<evidence type="ECO:0000256" key="4">
    <source>
        <dbReference type="ARBA" id="ARBA00022532"/>
    </source>
</evidence>
<sequence>MPAPKRTEKDSLGTIDVPTDALFGAQTQRAVNNFHFSPWRMPPEWLQTLALIKQAAALANGELGELDTAKAEAIQAAAQDIVDGELLDHFPVDVFQTGSGTSSNMNMNEVLARSAAQKSGLAISPNDDVNRGQSSNDVIPTCNHLMAAVMIDSHLLPALRHLCERFDALSTTYGHIVKTGRTHLMDAMPISVAQEIDGWRQPFVDIEAQLEINLRALCQLTLGGTAVGTGVNAHDELGQRVAQHLSLATGLTLTRTQHHFSLQSGQQDLLALSGTLRQLATWLIKVANDLRWMNSGPLAGLQEAQLPALQPGSSIMPGKVNPVIPEAVVQAAFQIIGNDQAIALAAQNGQFQLNTSMPLIAYNLHLNITLASRSCRALADMALAGLVYNETAINAPLARNPILATVLNPVIGYDAAADIAKTAYATGRSVLDVAMEKTDLSEEELKVLLDPARLV</sequence>
<dbReference type="GO" id="GO:0006099">
    <property type="term" value="P:tricarboxylic acid cycle"/>
    <property type="evidence" value="ECO:0007669"/>
    <property type="project" value="UniProtKB-KW"/>
</dbReference>
<accession>A0AB38YBT9</accession>
<dbReference type="SUPFAM" id="SSF48557">
    <property type="entry name" value="L-aspartase-like"/>
    <property type="match status" value="1"/>
</dbReference>
<evidence type="ECO:0000259" key="6">
    <source>
        <dbReference type="Pfam" id="PF00206"/>
    </source>
</evidence>
<dbReference type="EMBL" id="CP101717">
    <property type="protein sequence ID" value="WLD56859.1"/>
    <property type="molecule type" value="Genomic_DNA"/>
</dbReference>
<evidence type="ECO:0000256" key="2">
    <source>
        <dbReference type="ARBA" id="ARBA00012921"/>
    </source>
</evidence>
<name>A0AB38YBT9_9GAMM</name>
<dbReference type="PROSITE" id="PS00163">
    <property type="entry name" value="FUMARATE_LYASES"/>
    <property type="match status" value="1"/>
</dbReference>
<dbReference type="PRINTS" id="PR00149">
    <property type="entry name" value="FUMRATELYASE"/>
</dbReference>
<evidence type="ECO:0000256" key="3">
    <source>
        <dbReference type="ARBA" id="ARBA00022490"/>
    </source>
</evidence>
<dbReference type="FunFam" id="1.10.40.30:FF:000002">
    <property type="entry name" value="Fumarate hydratase class II"/>
    <property type="match status" value="1"/>
</dbReference>
<reference evidence="8" key="1">
    <citation type="submission" date="2022-07" db="EMBL/GenBank/DDBJ databases">
        <title>Complete genome sequence of Salinispirillum sp. LH10-3-1 capable of multiple carbohydrate inversion isolated from a soda lake.</title>
        <authorList>
            <person name="Liu J."/>
            <person name="Zhai Y."/>
            <person name="Zhang H."/>
            <person name="Yang H."/>
            <person name="Qu J."/>
            <person name="Li J."/>
        </authorList>
    </citation>
    <scope>NUCLEOTIDE SEQUENCE</scope>
    <source>
        <strain evidence="8">LH 10-3-1</strain>
    </source>
</reference>
<dbReference type="PANTHER" id="PTHR11444">
    <property type="entry name" value="ASPARTATEAMMONIA/ARGININOSUCCINATE/ADENYLOSUCCINATE LYASE"/>
    <property type="match status" value="1"/>
</dbReference>
<evidence type="ECO:0000256" key="5">
    <source>
        <dbReference type="ARBA" id="ARBA00023239"/>
    </source>
</evidence>
<organism evidence="8">
    <name type="scientific">Salinispirillum sp. LH 10-3-1</name>
    <dbReference type="NCBI Taxonomy" id="2952525"/>
    <lineage>
        <taxon>Bacteria</taxon>
        <taxon>Pseudomonadati</taxon>
        <taxon>Pseudomonadota</taxon>
        <taxon>Gammaproteobacteria</taxon>
        <taxon>Oceanospirillales</taxon>
        <taxon>Saccharospirillaceae</taxon>
        <taxon>Salinispirillum</taxon>
    </lineage>
</organism>
<dbReference type="PANTHER" id="PTHR11444:SF22">
    <property type="entry name" value="FUMARATE HYDRATASE CLASS II"/>
    <property type="match status" value="1"/>
</dbReference>